<dbReference type="Pfam" id="PF02775">
    <property type="entry name" value="TPP_enzyme_C"/>
    <property type="match status" value="1"/>
</dbReference>
<reference evidence="8 9" key="1">
    <citation type="submission" date="2021-01" db="EMBL/GenBank/DDBJ databases">
        <title>Whole genome shotgun sequence of Actinoplanes humidus NBRC 14915.</title>
        <authorList>
            <person name="Komaki H."/>
            <person name="Tamura T."/>
        </authorList>
    </citation>
    <scope>NUCLEOTIDE SEQUENCE [LARGE SCALE GENOMIC DNA]</scope>
    <source>
        <strain evidence="8 9">NBRC 14915</strain>
    </source>
</reference>
<evidence type="ECO:0008006" key="10">
    <source>
        <dbReference type="Google" id="ProtNLM"/>
    </source>
</evidence>
<dbReference type="SUPFAM" id="SSF52518">
    <property type="entry name" value="Thiamin diphosphate-binding fold (THDP-binding)"/>
    <property type="match status" value="2"/>
</dbReference>
<dbReference type="Pfam" id="PF02776">
    <property type="entry name" value="TPP_enzyme_N"/>
    <property type="match status" value="1"/>
</dbReference>
<dbReference type="InterPro" id="IPR011766">
    <property type="entry name" value="TPP_enzyme_TPP-bd"/>
</dbReference>
<dbReference type="InterPro" id="IPR012001">
    <property type="entry name" value="Thiamin_PyroP_enz_TPP-bd_dom"/>
</dbReference>
<evidence type="ECO:0000256" key="1">
    <source>
        <dbReference type="ARBA" id="ARBA00007812"/>
    </source>
</evidence>
<dbReference type="CDD" id="cd02003">
    <property type="entry name" value="TPP_IolD"/>
    <property type="match status" value="1"/>
</dbReference>
<feature type="domain" description="Thiamine pyrophosphate enzyme TPP-binding" evidence="6">
    <location>
        <begin position="687"/>
        <end position="844"/>
    </location>
</feature>
<dbReference type="PANTHER" id="PTHR18968">
    <property type="entry name" value="THIAMINE PYROPHOSPHATE ENZYMES"/>
    <property type="match status" value="1"/>
</dbReference>
<evidence type="ECO:0000313" key="8">
    <source>
        <dbReference type="EMBL" id="GIE23961.1"/>
    </source>
</evidence>
<comment type="caution">
    <text evidence="8">The sequence shown here is derived from an EMBL/GenBank/DDBJ whole genome shotgun (WGS) entry which is preliminary data.</text>
</comment>
<feature type="compositionally biased region" description="Basic and acidic residues" evidence="4">
    <location>
        <begin position="459"/>
        <end position="487"/>
    </location>
</feature>
<dbReference type="PROSITE" id="PS00187">
    <property type="entry name" value="TPP_ENZYMES"/>
    <property type="match status" value="1"/>
</dbReference>
<protein>
    <recommendedName>
        <fullName evidence="10">3D-(3,5/4)-trihydroxycyclohexane-1,2-dione hydrolase</fullName>
    </recommendedName>
</protein>
<gene>
    <name evidence="8" type="ORF">Ahu01nite_070630</name>
</gene>
<dbReference type="Gene3D" id="3.40.50.970">
    <property type="match status" value="2"/>
</dbReference>
<evidence type="ECO:0000259" key="5">
    <source>
        <dbReference type="Pfam" id="PF00205"/>
    </source>
</evidence>
<dbReference type="SUPFAM" id="SSF101967">
    <property type="entry name" value="Adhesin YadA, collagen-binding domain"/>
    <property type="match status" value="1"/>
</dbReference>
<dbReference type="InterPro" id="IPR011049">
    <property type="entry name" value="Serralysin-like_metalloprot_C"/>
</dbReference>
<evidence type="ECO:0000259" key="6">
    <source>
        <dbReference type="Pfam" id="PF02775"/>
    </source>
</evidence>
<dbReference type="RefSeq" id="WP_239159366.1">
    <property type="nucleotide sequence ID" value="NZ_BAAATV010000003.1"/>
</dbReference>
<dbReference type="InterPro" id="IPR029035">
    <property type="entry name" value="DHS-like_NAD/FAD-binding_dom"/>
</dbReference>
<dbReference type="PANTHER" id="PTHR18968:SF9">
    <property type="entry name" value="3D-(3,5_4)-TRIHYDROXYCYCLOHEXANE-1,2-DIONE HYDROLASE"/>
    <property type="match status" value="1"/>
</dbReference>
<feature type="compositionally biased region" description="Low complexity" evidence="4">
    <location>
        <begin position="385"/>
        <end position="399"/>
    </location>
</feature>
<dbReference type="InterPro" id="IPR045229">
    <property type="entry name" value="TPP_enz"/>
</dbReference>
<sequence length="900" mass="95132">MRLTVAQAVVRFLAGQWTERDGVEQRAIAGAWGIFGHGNVAGIGQALLQAQRTGSADLPYRLARNEQAMVHAAAGFAKMKNRLSTYACTASIGPGSTNMLTGAALATVNRLPVLLLPSDVFATRAAAPVLQELEDPRTYDVTVNDAFRPLSRFFDRIWRPEQLPSALLAAMRVLFDPAETGAVTISLPQDVQAEAWDFPDELFARRVWHIARPAPEQAAVIRAADAIRSARRPLIIAGGGVIYSEASAELDAFARATGIPVADTHAGKGALSWDHPQSVGGIGSTGTPVANHLARDADVIIGIGTRYSDFTTASRTAFANPGVHFVNLNVTSFDAHKQSATAVVADARSGLTALTAELSDIAINNDTATGVVSQREVVASPEEIASGQQTGVSGQQTAVSGEQTAVSGEQTAVSGRRTMAGQENVVPGPREVSIGPREVSTGQREVSTGQREVSTGQREVSRGQREVARDQRELVSGRHESVPEHGEGAAGLREVVSGQREAVSEQGEAAPGQWRAAAWRQGMAAAGRDAVSEQGEVMPSPREALPGQRDGVGGERGLPGQRDGVGGERGLPGQRDGAGRGWEVPARSEGISGEGEVPGRSEGAGGEGGVASTRREEVAGEGEAASGRRGGALWQREVGVWQAEVVAWQRVVDVAYHLNHGPLPAQSEVIGAVNDACGERDVVVQAAGSMPGDLQLLWRARDPKQYHVEYGYSCMGFEIAGAVGIKLADPTREVYALVGDGSYLMMAQEIVTAIAEGLKLVIVLVQNHGFASIGALSESLGSQRFGTSYRYRGADDDYDGGYLPVDLAANAESLGAAVVRCRTIADLTEGLKRARDADRLTVVYIETDAHSPIPSSESWWDVPVSAVSELGSTREARAGYEAAKRGQRQYLREGPAHVHH</sequence>
<dbReference type="InterPro" id="IPR029061">
    <property type="entry name" value="THDP-binding"/>
</dbReference>
<dbReference type="EMBL" id="BOMN01000100">
    <property type="protein sequence ID" value="GIE23961.1"/>
    <property type="molecule type" value="Genomic_DNA"/>
</dbReference>
<dbReference type="CDD" id="cd07035">
    <property type="entry name" value="TPP_PYR_POX_like"/>
    <property type="match status" value="1"/>
</dbReference>
<dbReference type="Gene3D" id="3.40.50.1220">
    <property type="entry name" value="TPP-binding domain"/>
    <property type="match status" value="1"/>
</dbReference>
<feature type="region of interest" description="Disordered" evidence="4">
    <location>
        <begin position="383"/>
        <end position="490"/>
    </location>
</feature>
<dbReference type="InterPro" id="IPR012000">
    <property type="entry name" value="Thiamin_PyroP_enz_cen_dom"/>
</dbReference>
<keyword evidence="2 3" id="KW-0786">Thiamine pyrophosphate</keyword>
<evidence type="ECO:0000313" key="9">
    <source>
        <dbReference type="Proteomes" id="UP000603200"/>
    </source>
</evidence>
<evidence type="ECO:0000256" key="3">
    <source>
        <dbReference type="RuleBase" id="RU362132"/>
    </source>
</evidence>
<dbReference type="Pfam" id="PF00205">
    <property type="entry name" value="TPP_enzyme_M"/>
    <property type="match status" value="1"/>
</dbReference>
<feature type="domain" description="Thiamine pyrophosphate enzyme N-terminal TPP-binding" evidence="7">
    <location>
        <begin position="57"/>
        <end position="131"/>
    </location>
</feature>
<accession>A0ABQ3ZZD4</accession>
<comment type="similarity">
    <text evidence="1 3">Belongs to the TPP enzyme family.</text>
</comment>
<feature type="compositionally biased region" description="Gly residues" evidence="4">
    <location>
        <begin position="550"/>
        <end position="570"/>
    </location>
</feature>
<feature type="compositionally biased region" description="Polar residues" evidence="4">
    <location>
        <begin position="400"/>
        <end position="413"/>
    </location>
</feature>
<feature type="domain" description="Thiamine pyrophosphate enzyme central" evidence="5">
    <location>
        <begin position="222"/>
        <end position="354"/>
    </location>
</feature>
<dbReference type="Proteomes" id="UP000603200">
    <property type="component" value="Unassembled WGS sequence"/>
</dbReference>
<evidence type="ECO:0000256" key="4">
    <source>
        <dbReference type="SAM" id="MobiDB-lite"/>
    </source>
</evidence>
<name>A0ABQ3ZZD4_9ACTN</name>
<dbReference type="InterPro" id="IPR000399">
    <property type="entry name" value="TPP-bd_CS"/>
</dbReference>
<evidence type="ECO:0000256" key="2">
    <source>
        <dbReference type="ARBA" id="ARBA00023052"/>
    </source>
</evidence>
<feature type="compositionally biased region" description="Polar residues" evidence="4">
    <location>
        <begin position="440"/>
        <end position="458"/>
    </location>
</feature>
<keyword evidence="9" id="KW-1185">Reference proteome</keyword>
<proteinExistence type="inferred from homology"/>
<evidence type="ECO:0000259" key="7">
    <source>
        <dbReference type="Pfam" id="PF02776"/>
    </source>
</evidence>
<dbReference type="SUPFAM" id="SSF52467">
    <property type="entry name" value="DHS-like NAD/FAD-binding domain"/>
    <property type="match status" value="1"/>
</dbReference>
<organism evidence="8 9">
    <name type="scientific">Winogradskya humida</name>
    <dbReference type="NCBI Taxonomy" id="113566"/>
    <lineage>
        <taxon>Bacteria</taxon>
        <taxon>Bacillati</taxon>
        <taxon>Actinomycetota</taxon>
        <taxon>Actinomycetes</taxon>
        <taxon>Micromonosporales</taxon>
        <taxon>Micromonosporaceae</taxon>
        <taxon>Winogradskya</taxon>
    </lineage>
</organism>
<feature type="region of interest" description="Disordered" evidence="4">
    <location>
        <begin position="525"/>
        <end position="625"/>
    </location>
</feature>